<feature type="domain" description="C2H2-type" evidence="7">
    <location>
        <begin position="117"/>
        <end position="144"/>
    </location>
</feature>
<name>A0ABP1S0J2_9HEXA</name>
<dbReference type="PROSITE" id="PS00028">
    <property type="entry name" value="ZINC_FINGER_C2H2_1"/>
    <property type="match status" value="1"/>
</dbReference>
<gene>
    <name evidence="8" type="ORF">ODALV1_LOCUS28390</name>
</gene>
<keyword evidence="4" id="KW-0862">Zinc</keyword>
<feature type="region of interest" description="Disordered" evidence="6">
    <location>
        <begin position="1"/>
        <end position="95"/>
    </location>
</feature>
<feature type="domain" description="C2H2-type" evidence="7">
    <location>
        <begin position="145"/>
        <end position="172"/>
    </location>
</feature>
<dbReference type="Pfam" id="PF13894">
    <property type="entry name" value="zf-C2H2_4"/>
    <property type="match status" value="1"/>
</dbReference>
<evidence type="ECO:0000256" key="4">
    <source>
        <dbReference type="ARBA" id="ARBA00022833"/>
    </source>
</evidence>
<keyword evidence="9" id="KW-1185">Reference proteome</keyword>
<evidence type="ECO:0000256" key="6">
    <source>
        <dbReference type="SAM" id="MobiDB-lite"/>
    </source>
</evidence>
<evidence type="ECO:0000313" key="9">
    <source>
        <dbReference type="Proteomes" id="UP001642540"/>
    </source>
</evidence>
<evidence type="ECO:0000256" key="2">
    <source>
        <dbReference type="ARBA" id="ARBA00022737"/>
    </source>
</evidence>
<evidence type="ECO:0000256" key="3">
    <source>
        <dbReference type="ARBA" id="ARBA00022771"/>
    </source>
</evidence>
<keyword evidence="3 5" id="KW-0863">Zinc-finger</keyword>
<evidence type="ECO:0000256" key="1">
    <source>
        <dbReference type="ARBA" id="ARBA00022723"/>
    </source>
</evidence>
<dbReference type="PANTHER" id="PTHR24379">
    <property type="entry name" value="KRAB AND ZINC FINGER DOMAIN-CONTAINING"/>
    <property type="match status" value="1"/>
</dbReference>
<feature type="compositionally biased region" description="Low complexity" evidence="6">
    <location>
        <begin position="53"/>
        <end position="67"/>
    </location>
</feature>
<comment type="caution">
    <text evidence="8">The sequence shown here is derived from an EMBL/GenBank/DDBJ whole genome shotgun (WGS) entry which is preliminary data.</text>
</comment>
<dbReference type="SMART" id="SM00355">
    <property type="entry name" value="ZnF_C2H2"/>
    <property type="match status" value="4"/>
</dbReference>
<evidence type="ECO:0000256" key="5">
    <source>
        <dbReference type="PROSITE-ProRule" id="PRU00042"/>
    </source>
</evidence>
<proteinExistence type="predicted"/>
<organism evidence="8 9">
    <name type="scientific">Orchesella dallaii</name>
    <dbReference type="NCBI Taxonomy" id="48710"/>
    <lineage>
        <taxon>Eukaryota</taxon>
        <taxon>Metazoa</taxon>
        <taxon>Ecdysozoa</taxon>
        <taxon>Arthropoda</taxon>
        <taxon>Hexapoda</taxon>
        <taxon>Collembola</taxon>
        <taxon>Entomobryomorpha</taxon>
        <taxon>Entomobryoidea</taxon>
        <taxon>Orchesellidae</taxon>
        <taxon>Orchesellinae</taxon>
        <taxon>Orchesella</taxon>
    </lineage>
</organism>
<dbReference type="PANTHER" id="PTHR24379:SF121">
    <property type="entry name" value="C2H2-TYPE DOMAIN-CONTAINING PROTEIN"/>
    <property type="match status" value="1"/>
</dbReference>
<evidence type="ECO:0000313" key="8">
    <source>
        <dbReference type="EMBL" id="CAL8140727.1"/>
    </source>
</evidence>
<dbReference type="Proteomes" id="UP001642540">
    <property type="component" value="Unassembled WGS sequence"/>
</dbReference>
<dbReference type="Gene3D" id="3.30.160.60">
    <property type="entry name" value="Classic Zinc Finger"/>
    <property type="match status" value="2"/>
</dbReference>
<keyword evidence="2" id="KW-0677">Repeat</keyword>
<dbReference type="InterPro" id="IPR013087">
    <property type="entry name" value="Znf_C2H2_type"/>
</dbReference>
<keyword evidence="1" id="KW-0479">Metal-binding</keyword>
<reference evidence="8 9" key="1">
    <citation type="submission" date="2024-08" db="EMBL/GenBank/DDBJ databases">
        <authorList>
            <person name="Cucini C."/>
            <person name="Frati F."/>
        </authorList>
    </citation>
    <scope>NUCLEOTIDE SEQUENCE [LARGE SCALE GENOMIC DNA]</scope>
</reference>
<dbReference type="InterPro" id="IPR036236">
    <property type="entry name" value="Znf_C2H2_sf"/>
</dbReference>
<sequence length="260" mass="29512">MAEEFDPTLKPIQTSAESSVRPPGSPQHDHFNPVEVSILGMQNSTTVDEPNRSEASSSSAVANSPENTRQDAAGSISREEKELTEVGHQNSTSQIDLSTLPPYIMVLNDIESGLTSYHCKICKRQFRDVSRIVFHEYCAGKEKPYKCEECGKRTLRKRDHDRHLKTHADEQVFQCQYCEQSFDLKRKLNNHIKSHALRMNAEQHPIYKSYCPLKCHICEVVAFREKVDLKNHLVNGHNIAEDLAETLTNAVVANTKPCYM</sequence>
<protein>
    <recommendedName>
        <fullName evidence="7">C2H2-type domain-containing protein</fullName>
    </recommendedName>
</protein>
<dbReference type="PROSITE" id="PS50157">
    <property type="entry name" value="ZINC_FINGER_C2H2_2"/>
    <property type="match status" value="3"/>
</dbReference>
<feature type="domain" description="C2H2-type" evidence="7">
    <location>
        <begin position="173"/>
        <end position="200"/>
    </location>
</feature>
<dbReference type="EMBL" id="CAXLJM020000141">
    <property type="protein sequence ID" value="CAL8140727.1"/>
    <property type="molecule type" value="Genomic_DNA"/>
</dbReference>
<dbReference type="SUPFAM" id="SSF57667">
    <property type="entry name" value="beta-beta-alpha zinc fingers"/>
    <property type="match status" value="2"/>
</dbReference>
<accession>A0ABP1S0J2</accession>
<evidence type="ECO:0000259" key="7">
    <source>
        <dbReference type="PROSITE" id="PS50157"/>
    </source>
</evidence>